<accession>A0A381U3Y4</accession>
<dbReference type="AlphaFoldDB" id="A0A381U3Y4"/>
<protein>
    <recommendedName>
        <fullName evidence="2">Elp3/MiaA/NifB-like radical SAM core domain-containing protein</fullName>
    </recommendedName>
</protein>
<dbReference type="SUPFAM" id="SSF102114">
    <property type="entry name" value="Radical SAM enzymes"/>
    <property type="match status" value="1"/>
</dbReference>
<gene>
    <name evidence="1" type="ORF">METZ01_LOCUS75806</name>
</gene>
<reference evidence="1" key="1">
    <citation type="submission" date="2018-05" db="EMBL/GenBank/DDBJ databases">
        <authorList>
            <person name="Lanie J.A."/>
            <person name="Ng W.-L."/>
            <person name="Kazmierczak K.M."/>
            <person name="Andrzejewski T.M."/>
            <person name="Davidsen T.M."/>
            <person name="Wayne K.J."/>
            <person name="Tettelin H."/>
            <person name="Glass J.I."/>
            <person name="Rusch D."/>
            <person name="Podicherti R."/>
            <person name="Tsui H.-C.T."/>
            <person name="Winkler M.E."/>
        </authorList>
    </citation>
    <scope>NUCLEOTIDE SEQUENCE</scope>
</reference>
<evidence type="ECO:0000313" key="1">
    <source>
        <dbReference type="EMBL" id="SVA22952.1"/>
    </source>
</evidence>
<evidence type="ECO:0008006" key="2">
    <source>
        <dbReference type="Google" id="ProtNLM"/>
    </source>
</evidence>
<organism evidence="1">
    <name type="scientific">marine metagenome</name>
    <dbReference type="NCBI Taxonomy" id="408172"/>
    <lineage>
        <taxon>unclassified sequences</taxon>
        <taxon>metagenomes</taxon>
        <taxon>ecological metagenomes</taxon>
    </lineage>
</organism>
<proteinExistence type="predicted"/>
<dbReference type="EMBL" id="UINC01005692">
    <property type="protein sequence ID" value="SVA22952.1"/>
    <property type="molecule type" value="Genomic_DNA"/>
</dbReference>
<name>A0A381U3Y4_9ZZZZ</name>
<dbReference type="InterPro" id="IPR058240">
    <property type="entry name" value="rSAM_sf"/>
</dbReference>
<sequence length="316" mass="34621">MDRWVRSLRPPKTLVTPDRPIAAVHEQERRLDGGLVEVSTVFLAGSECPFSCVFCDLWRQTLASPTQPGSLPRQLECALIEVPHRSVIKLYNASNFFDPIAVPTDDDPELLRLLSGFSQVTVECHPRFIGARCFAFAERLAGRLEVAVGLETAHPEALSRLNKKMTLDDFNAATGELLARRVGVRVFVLLGCPFIAAGEQLDWTLRSVEYAARRGAGVISIIPVRGGNGALESLAADGAWSLVSLDLVEETFERALRLGLENTIVQVDLWELDRLASCGHCVNARLARLGAMNRTGVLLAQTTCTRCGVGTERNRS</sequence>